<keyword evidence="8 12" id="KW-0067">ATP-binding</keyword>
<evidence type="ECO:0000256" key="6">
    <source>
        <dbReference type="ARBA" id="ARBA00022737"/>
    </source>
</evidence>
<dbReference type="InterPro" id="IPR050107">
    <property type="entry name" value="ABC_carbohydrate_import_ATPase"/>
</dbReference>
<feature type="domain" description="ABC transporter" evidence="11">
    <location>
        <begin position="2"/>
        <end position="237"/>
    </location>
</feature>
<dbReference type="Gene3D" id="3.40.50.300">
    <property type="entry name" value="P-loop containing nucleotide triphosphate hydrolases"/>
    <property type="match status" value="2"/>
</dbReference>
<evidence type="ECO:0000256" key="10">
    <source>
        <dbReference type="ARBA" id="ARBA00023136"/>
    </source>
</evidence>
<dbReference type="Pfam" id="PF00005">
    <property type="entry name" value="ABC_tran"/>
    <property type="match status" value="2"/>
</dbReference>
<keyword evidence="10" id="KW-0472">Membrane</keyword>
<dbReference type="RefSeq" id="WP_116494681.1">
    <property type="nucleotide sequence ID" value="NZ_QDFR01000010.1"/>
</dbReference>
<dbReference type="SMART" id="SM00382">
    <property type="entry name" value="AAA"/>
    <property type="match status" value="2"/>
</dbReference>
<accession>A0AA92H7G0</accession>
<keyword evidence="9" id="KW-1278">Translocase</keyword>
<dbReference type="PANTHER" id="PTHR43790:SF9">
    <property type="entry name" value="GALACTOFURANOSE TRANSPORTER ATP-BINDING PROTEIN YTFR"/>
    <property type="match status" value="1"/>
</dbReference>
<dbReference type="CDD" id="cd03216">
    <property type="entry name" value="ABC_Carb_Monos_I"/>
    <property type="match status" value="1"/>
</dbReference>
<evidence type="ECO:0000259" key="11">
    <source>
        <dbReference type="PROSITE" id="PS50893"/>
    </source>
</evidence>
<dbReference type="PANTHER" id="PTHR43790">
    <property type="entry name" value="CARBOHYDRATE TRANSPORT ATP-BINDING PROTEIN MG119-RELATED"/>
    <property type="match status" value="1"/>
</dbReference>
<reference evidence="12 13" key="1">
    <citation type="submission" date="2018-04" db="EMBL/GenBank/DDBJ databases">
        <authorList>
            <person name="Hagen T."/>
        </authorList>
    </citation>
    <scope>NUCLEOTIDE SEQUENCE [LARGE SCALE GENOMIC DNA]</scope>
    <source>
        <strain evidence="12 13">TPD7009</strain>
    </source>
</reference>
<keyword evidence="7" id="KW-0547">Nucleotide-binding</keyword>
<dbReference type="InterPro" id="IPR003593">
    <property type="entry name" value="AAA+_ATPase"/>
</dbReference>
<dbReference type="GO" id="GO:0005524">
    <property type="term" value="F:ATP binding"/>
    <property type="evidence" value="ECO:0007669"/>
    <property type="project" value="UniProtKB-KW"/>
</dbReference>
<dbReference type="PROSITE" id="PS00211">
    <property type="entry name" value="ABC_TRANSPORTER_1"/>
    <property type="match status" value="1"/>
</dbReference>
<evidence type="ECO:0000313" key="13">
    <source>
        <dbReference type="Proteomes" id="UP000244335"/>
    </source>
</evidence>
<feature type="domain" description="ABC transporter" evidence="11">
    <location>
        <begin position="251"/>
        <end position="494"/>
    </location>
</feature>
<dbReference type="FunFam" id="3.40.50.300:FF:000127">
    <property type="entry name" value="Ribose import ATP-binding protein RbsA"/>
    <property type="match status" value="1"/>
</dbReference>
<evidence type="ECO:0000256" key="9">
    <source>
        <dbReference type="ARBA" id="ARBA00022967"/>
    </source>
</evidence>
<dbReference type="AlphaFoldDB" id="A0AA92H7G0"/>
<dbReference type="SUPFAM" id="SSF52540">
    <property type="entry name" value="P-loop containing nucleoside triphosphate hydrolases"/>
    <property type="match status" value="2"/>
</dbReference>
<dbReference type="InterPro" id="IPR017871">
    <property type="entry name" value="ABC_transporter-like_CS"/>
</dbReference>
<dbReference type="GO" id="GO:0016887">
    <property type="term" value="F:ATP hydrolysis activity"/>
    <property type="evidence" value="ECO:0007669"/>
    <property type="project" value="InterPro"/>
</dbReference>
<protein>
    <submittedName>
        <fullName evidence="12">Sugar ABC transporter ATP-binding protein</fullName>
    </submittedName>
</protein>
<evidence type="ECO:0000256" key="2">
    <source>
        <dbReference type="ARBA" id="ARBA00005417"/>
    </source>
</evidence>
<keyword evidence="3" id="KW-0813">Transport</keyword>
<dbReference type="InterPro" id="IPR027417">
    <property type="entry name" value="P-loop_NTPase"/>
</dbReference>
<evidence type="ECO:0000256" key="7">
    <source>
        <dbReference type="ARBA" id="ARBA00022741"/>
    </source>
</evidence>
<dbReference type="CDD" id="cd03215">
    <property type="entry name" value="ABC_Carb_Monos_II"/>
    <property type="match status" value="1"/>
</dbReference>
<proteinExistence type="inferred from homology"/>
<dbReference type="EMBL" id="QDFR01000010">
    <property type="protein sequence ID" value="PVE50602.1"/>
    <property type="molecule type" value="Genomic_DNA"/>
</dbReference>
<comment type="similarity">
    <text evidence="2">Belongs to the ABC transporter superfamily.</text>
</comment>
<keyword evidence="5" id="KW-0762">Sugar transport</keyword>
<name>A0AA92H7G0_RHIRH</name>
<organism evidence="12 13">
    <name type="scientific">Rhizobium rhizogenes</name>
    <name type="common">Agrobacterium rhizogenes</name>
    <dbReference type="NCBI Taxonomy" id="359"/>
    <lineage>
        <taxon>Bacteria</taxon>
        <taxon>Pseudomonadati</taxon>
        <taxon>Pseudomonadota</taxon>
        <taxon>Alphaproteobacteria</taxon>
        <taxon>Hyphomicrobiales</taxon>
        <taxon>Rhizobiaceae</taxon>
        <taxon>Rhizobium/Agrobacterium group</taxon>
        <taxon>Rhizobium</taxon>
    </lineage>
</organism>
<evidence type="ECO:0000256" key="4">
    <source>
        <dbReference type="ARBA" id="ARBA00022475"/>
    </source>
</evidence>
<keyword evidence="4" id="KW-1003">Cell membrane</keyword>
<dbReference type="Proteomes" id="UP000244335">
    <property type="component" value="Unassembled WGS sequence"/>
</dbReference>
<dbReference type="GO" id="GO:0005886">
    <property type="term" value="C:plasma membrane"/>
    <property type="evidence" value="ECO:0007669"/>
    <property type="project" value="UniProtKB-SubCell"/>
</dbReference>
<comment type="subcellular location">
    <subcellularLocation>
        <location evidence="1">Cell membrane</location>
        <topology evidence="1">Peripheral membrane protein</topology>
    </subcellularLocation>
</comment>
<evidence type="ECO:0000256" key="5">
    <source>
        <dbReference type="ARBA" id="ARBA00022597"/>
    </source>
</evidence>
<keyword evidence="6" id="KW-0677">Repeat</keyword>
<dbReference type="InterPro" id="IPR003439">
    <property type="entry name" value="ABC_transporter-like_ATP-bd"/>
</dbReference>
<evidence type="ECO:0000256" key="3">
    <source>
        <dbReference type="ARBA" id="ARBA00022448"/>
    </source>
</evidence>
<gene>
    <name evidence="12" type="ORF">DC430_20655</name>
</gene>
<evidence type="ECO:0000313" key="12">
    <source>
        <dbReference type="EMBL" id="PVE50602.1"/>
    </source>
</evidence>
<comment type="caution">
    <text evidence="12">The sequence shown here is derived from an EMBL/GenBank/DDBJ whole genome shotgun (WGS) entry which is preliminary data.</text>
</comment>
<evidence type="ECO:0000256" key="1">
    <source>
        <dbReference type="ARBA" id="ARBA00004202"/>
    </source>
</evidence>
<sequence length="501" mass="54508">MLSTNGLTKKFGGNTALDDVSFSVHEGEVHSLLGENGAGKSTLINMIVGTFGPTAGEITFEGRKYPRMTPGLARSLGIAAVFQEFSLAPDLTVLENLFLANERSKLGFLRKRDMRTEARALMARLSFDVPLDAMVGRLSRAQRQMVEIAKAVRTEPRILILDEPTASLTDGEAQNLFKVIGLLKAKGVAIIYVSHRMPEIRLLSDRTTVLRGGKYIGTVDTKDVSDSDLIAMMVGRPASELFPEILANPQETILELNGLKTANGAVVSASFYARAGEVVGLAGLVGCGRSEVCRAIFGIDEIADGQITFKGNVIASPRPSSMLKRGICYFPADRGLEGLATSRPARENVTMAGLDLPSVSAGPFLKFRQERQVIEAPLKELGLRPFEPEKPVHDFSGGNRQKVMLARGLLRDFDVYIFDEPTVGIDVGAKADVYRFIKRLVERGACVILSTSELPELINLSSRVYIMREGAIVAEIEDSEMHDTGILRHYFGTNESVEAAS</sequence>
<dbReference type="PROSITE" id="PS50893">
    <property type="entry name" value="ABC_TRANSPORTER_2"/>
    <property type="match status" value="2"/>
</dbReference>
<evidence type="ECO:0000256" key="8">
    <source>
        <dbReference type="ARBA" id="ARBA00022840"/>
    </source>
</evidence>